<keyword evidence="3" id="KW-1185">Reference proteome</keyword>
<evidence type="ECO:0000313" key="3">
    <source>
        <dbReference type="Proteomes" id="UP000032254"/>
    </source>
</evidence>
<gene>
    <name evidence="2" type="ORF">TK50_03680</name>
</gene>
<dbReference type="GeneID" id="301303271"/>
<dbReference type="Gene3D" id="3.40.50.300">
    <property type="entry name" value="P-loop containing nucleotide triphosphate hydrolases"/>
    <property type="match status" value="1"/>
</dbReference>
<accession>A0A0D0X0M6</accession>
<dbReference type="PATRIC" id="fig|47853.6.peg.787"/>
<dbReference type="InterPro" id="IPR027417">
    <property type="entry name" value="P-loop_NTPase"/>
</dbReference>
<feature type="compositionally biased region" description="Basic and acidic residues" evidence="1">
    <location>
        <begin position="381"/>
        <end position="395"/>
    </location>
</feature>
<name>A0A0D0X0M6_9ACTN</name>
<evidence type="ECO:0000313" key="2">
    <source>
        <dbReference type="EMBL" id="KIR64731.1"/>
    </source>
</evidence>
<sequence>MGLHLVEDDGPFEELTDEELEESEQEEYDNLVRKEKLKLRAQAEARRQVAEELAAADFRAPDPETYGTLADINKLDLPPVEYLVGSAEDGKKGLLGARHNAVLIAQYKTGKTALAIDLARSLVDGEPFLGTFPVVRSRVGFWSLEVELNELRREFMDPVGIKSDRRLAVWDGVGQPVNILSEPGKAWTVNWLKHYKVKVWMIDSLAVLAVWVGVDIDKDNGQTRALFAAIDEIKREADVQVSFILAHTPRADMEEGKERARGASAIDEHAGARWIFTMHNNIRFLRVNGRGVELKQTSLVWDDETHRSSIGTAGSRDDVVDRDVWIGLAAYAEANPGLSKSKFKAAAKHLFPPGKKSGQAAGTVIDEAIYHGFLREGQGAQKKEKRIEPGPEHRGGPPPPVKPEGGATPHYIAAERPRRGGTNGTERPGRRSRTTRDR</sequence>
<comment type="caution">
    <text evidence="2">The sequence shown here is derived from an EMBL/GenBank/DDBJ whole genome shotgun (WGS) entry which is preliminary data.</text>
</comment>
<dbReference type="Proteomes" id="UP000032254">
    <property type="component" value="Unassembled WGS sequence"/>
</dbReference>
<reference evidence="2 3" key="1">
    <citation type="submission" date="2015-01" db="EMBL/GenBank/DDBJ databases">
        <title>Sequencing and annotation of Micromonospora carbonacea strain JXNU-1 genome.</title>
        <authorList>
            <person name="Long Z."/>
            <person name="Huang Y."/>
            <person name="Jiang Y."/>
        </authorList>
    </citation>
    <scope>NUCLEOTIDE SEQUENCE [LARGE SCALE GENOMIC DNA]</scope>
    <source>
        <strain evidence="2 3">JXNU-1</strain>
    </source>
</reference>
<protein>
    <recommendedName>
        <fullName evidence="4">AAA domain-containing protein</fullName>
    </recommendedName>
</protein>
<evidence type="ECO:0008006" key="4">
    <source>
        <dbReference type="Google" id="ProtNLM"/>
    </source>
</evidence>
<organism evidence="2 3">
    <name type="scientific">Micromonospora haikouensis</name>
    <dbReference type="NCBI Taxonomy" id="686309"/>
    <lineage>
        <taxon>Bacteria</taxon>
        <taxon>Bacillati</taxon>
        <taxon>Actinomycetota</taxon>
        <taxon>Actinomycetes</taxon>
        <taxon>Micromonosporales</taxon>
        <taxon>Micromonosporaceae</taxon>
        <taxon>Micromonospora</taxon>
    </lineage>
</organism>
<dbReference type="AlphaFoldDB" id="A0A0D0X0M6"/>
<proteinExistence type="predicted"/>
<evidence type="ECO:0000256" key="1">
    <source>
        <dbReference type="SAM" id="MobiDB-lite"/>
    </source>
</evidence>
<dbReference type="OrthoDB" id="4934928at2"/>
<dbReference type="RefSeq" id="WP_043961467.1">
    <property type="nucleotide sequence ID" value="NZ_JXSX01000001.1"/>
</dbReference>
<feature type="compositionally biased region" description="Acidic residues" evidence="1">
    <location>
        <begin position="8"/>
        <end position="28"/>
    </location>
</feature>
<feature type="region of interest" description="Disordered" evidence="1">
    <location>
        <begin position="375"/>
        <end position="438"/>
    </location>
</feature>
<dbReference type="Pfam" id="PF13481">
    <property type="entry name" value="AAA_25"/>
    <property type="match status" value="1"/>
</dbReference>
<feature type="region of interest" description="Disordered" evidence="1">
    <location>
        <begin position="1"/>
        <end position="28"/>
    </location>
</feature>
<dbReference type="EMBL" id="JXSX01000001">
    <property type="protein sequence ID" value="KIR64731.1"/>
    <property type="molecule type" value="Genomic_DNA"/>
</dbReference>